<comment type="caution">
    <text evidence="2">The sequence shown here is derived from an EMBL/GenBank/DDBJ whole genome shotgun (WGS) entry which is preliminary data.</text>
</comment>
<dbReference type="Proteomes" id="UP001372834">
    <property type="component" value="Unassembled WGS sequence"/>
</dbReference>
<evidence type="ECO:0000256" key="1">
    <source>
        <dbReference type="SAM" id="MobiDB-lite"/>
    </source>
</evidence>
<gene>
    <name evidence="2" type="ORF">RUM43_002884</name>
</gene>
<evidence type="ECO:0000313" key="3">
    <source>
        <dbReference type="Proteomes" id="UP001372834"/>
    </source>
</evidence>
<organism evidence="2 3">
    <name type="scientific">Polyplax serrata</name>
    <name type="common">Common mouse louse</name>
    <dbReference type="NCBI Taxonomy" id="468196"/>
    <lineage>
        <taxon>Eukaryota</taxon>
        <taxon>Metazoa</taxon>
        <taxon>Ecdysozoa</taxon>
        <taxon>Arthropoda</taxon>
        <taxon>Hexapoda</taxon>
        <taxon>Insecta</taxon>
        <taxon>Pterygota</taxon>
        <taxon>Neoptera</taxon>
        <taxon>Paraneoptera</taxon>
        <taxon>Psocodea</taxon>
        <taxon>Troctomorpha</taxon>
        <taxon>Phthiraptera</taxon>
        <taxon>Anoplura</taxon>
        <taxon>Polyplacidae</taxon>
        <taxon>Polyplax</taxon>
    </lineage>
</organism>
<dbReference type="EMBL" id="JAWJWE010000036">
    <property type="protein sequence ID" value="KAK6629067.1"/>
    <property type="molecule type" value="Genomic_DNA"/>
</dbReference>
<sequence>MTVGRILWAGLYAVEDRSLGGLIFKIPMTETNRNHLYDGPSQKINRKHTQRDRQKDMASVFPPQSFFTISEGTALILIFVSSHKNLNLRLENVENPKKKKKNCQVAERP</sequence>
<feature type="region of interest" description="Disordered" evidence="1">
    <location>
        <begin position="35"/>
        <end position="56"/>
    </location>
</feature>
<reference evidence="2 3" key="1">
    <citation type="submission" date="2023-10" db="EMBL/GenBank/DDBJ databases">
        <title>Genomes of two closely related lineages of the louse Polyplax serrata with different host specificities.</title>
        <authorList>
            <person name="Martinu J."/>
            <person name="Tarabai H."/>
            <person name="Stefka J."/>
            <person name="Hypsa V."/>
        </authorList>
    </citation>
    <scope>NUCLEOTIDE SEQUENCE [LARGE SCALE GENOMIC DNA]</scope>
    <source>
        <strain evidence="2">HR10_N</strain>
    </source>
</reference>
<dbReference type="AlphaFoldDB" id="A0AAN8PMY3"/>
<proteinExistence type="predicted"/>
<accession>A0AAN8PMY3</accession>
<name>A0AAN8PMY3_POLSC</name>
<protein>
    <submittedName>
        <fullName evidence="2">Uncharacterized protein</fullName>
    </submittedName>
</protein>
<evidence type="ECO:0000313" key="2">
    <source>
        <dbReference type="EMBL" id="KAK6629067.1"/>
    </source>
</evidence>